<keyword evidence="4 5" id="KW-0472">Membrane</keyword>
<evidence type="ECO:0000313" key="8">
    <source>
        <dbReference type="Proteomes" id="UP000500938"/>
    </source>
</evidence>
<gene>
    <name evidence="7" type="ORF">HKW67_10020</name>
</gene>
<evidence type="ECO:0000256" key="1">
    <source>
        <dbReference type="ARBA" id="ARBA00004141"/>
    </source>
</evidence>
<dbReference type="EMBL" id="CP053085">
    <property type="protein sequence ID" value="QJR35822.1"/>
    <property type="molecule type" value="Genomic_DNA"/>
</dbReference>
<dbReference type="Proteomes" id="UP000500938">
    <property type="component" value="Chromosome"/>
</dbReference>
<feature type="transmembrane region" description="Helical" evidence="5">
    <location>
        <begin position="157"/>
        <end position="178"/>
    </location>
</feature>
<feature type="transmembrane region" description="Helical" evidence="5">
    <location>
        <begin position="222"/>
        <end position="240"/>
    </location>
</feature>
<feature type="transmembrane region" description="Helical" evidence="5">
    <location>
        <begin position="68"/>
        <end position="85"/>
    </location>
</feature>
<name>A0A6M4ISN2_9BACT</name>
<dbReference type="PANTHER" id="PTHR31310">
    <property type="match status" value="1"/>
</dbReference>
<dbReference type="RefSeq" id="WP_171225252.1">
    <property type="nucleotide sequence ID" value="NZ_CP053085.1"/>
</dbReference>
<feature type="transmembrane region" description="Helical" evidence="5">
    <location>
        <begin position="245"/>
        <end position="263"/>
    </location>
</feature>
<evidence type="ECO:0000259" key="6">
    <source>
        <dbReference type="Pfam" id="PF14378"/>
    </source>
</evidence>
<feature type="transmembrane region" description="Helical" evidence="5">
    <location>
        <begin position="269"/>
        <end position="292"/>
    </location>
</feature>
<accession>A0A6M4ISN2</accession>
<feature type="domain" description="Inositolphosphotransferase Aur1/Ipt1" evidence="6">
    <location>
        <begin position="101"/>
        <end position="285"/>
    </location>
</feature>
<dbReference type="InterPro" id="IPR026841">
    <property type="entry name" value="Aur1/Ipt1"/>
</dbReference>
<evidence type="ECO:0000256" key="5">
    <source>
        <dbReference type="SAM" id="Phobius"/>
    </source>
</evidence>
<comment type="subcellular location">
    <subcellularLocation>
        <location evidence="1">Membrane</location>
        <topology evidence="1">Multi-pass membrane protein</topology>
    </subcellularLocation>
</comment>
<keyword evidence="2 5" id="KW-0812">Transmembrane</keyword>
<feature type="transmembrane region" description="Helical" evidence="5">
    <location>
        <begin position="129"/>
        <end position="150"/>
    </location>
</feature>
<feature type="transmembrane region" description="Helical" evidence="5">
    <location>
        <begin position="40"/>
        <end position="56"/>
    </location>
</feature>
<proteinExistence type="predicted"/>
<evidence type="ECO:0000256" key="4">
    <source>
        <dbReference type="ARBA" id="ARBA00023136"/>
    </source>
</evidence>
<organism evidence="7 8">
    <name type="scientific">Gemmatimonas groenlandica</name>
    <dbReference type="NCBI Taxonomy" id="2732249"/>
    <lineage>
        <taxon>Bacteria</taxon>
        <taxon>Pseudomonadati</taxon>
        <taxon>Gemmatimonadota</taxon>
        <taxon>Gemmatimonadia</taxon>
        <taxon>Gemmatimonadales</taxon>
        <taxon>Gemmatimonadaceae</taxon>
        <taxon>Gemmatimonas</taxon>
    </lineage>
</organism>
<dbReference type="KEGG" id="ggr:HKW67_10020"/>
<dbReference type="GO" id="GO:0016020">
    <property type="term" value="C:membrane"/>
    <property type="evidence" value="ECO:0007669"/>
    <property type="project" value="UniProtKB-SubCell"/>
</dbReference>
<evidence type="ECO:0000256" key="2">
    <source>
        <dbReference type="ARBA" id="ARBA00022692"/>
    </source>
</evidence>
<dbReference type="InterPro" id="IPR052185">
    <property type="entry name" value="IPC_Synthase-Related"/>
</dbReference>
<keyword evidence="3 5" id="KW-1133">Transmembrane helix</keyword>
<dbReference type="PANTHER" id="PTHR31310:SF7">
    <property type="entry name" value="PA-PHOSPHATASE RELATED-FAMILY PROTEIN DDB_G0268928"/>
    <property type="match status" value="1"/>
</dbReference>
<evidence type="ECO:0000313" key="7">
    <source>
        <dbReference type="EMBL" id="QJR35822.1"/>
    </source>
</evidence>
<evidence type="ECO:0000256" key="3">
    <source>
        <dbReference type="ARBA" id="ARBA00022989"/>
    </source>
</evidence>
<reference evidence="7 8" key="1">
    <citation type="submission" date="2020-05" db="EMBL/GenBank/DDBJ databases">
        <title>Complete genome sequence of Gemmatimonas greenlandica TET16.</title>
        <authorList>
            <person name="Zeng Y."/>
        </authorList>
    </citation>
    <scope>NUCLEOTIDE SEQUENCE [LARGE SCALE GENOMIC DNA]</scope>
    <source>
        <strain evidence="7 8">TET16</strain>
    </source>
</reference>
<protein>
    <recommendedName>
        <fullName evidence="6">Inositolphosphotransferase Aur1/Ipt1 domain-containing protein</fullName>
    </recommendedName>
</protein>
<sequence length="299" mass="33183">MLQSIRVPLLANRRWLPALVCLLVLFVSTASVAIGHPFALGVIPMLLIGVPVGVAFRRGDIDRVGRLYFVHLAALLVFVVLRDAADETGQRVFIHYPQIVDRWLGLGELPTVRLQTAWYAREQPAWHDYLMLIAYAGHFLSIWIVAFYLWLFRVATFATYMVASAISYLIALPIHFALPTAPPWFASHQGAGKPVARVLFEVGRGISPVAYDTGMQLSGNDVAAVPSLHMAVAWMIVLSLWRHGLLSRAVAVLYAATMLWSIIYGGEHYLVDAVAGMLLAQLAWMLAPIVAWRTRMPTV</sequence>
<keyword evidence="8" id="KW-1185">Reference proteome</keyword>
<dbReference type="Pfam" id="PF14378">
    <property type="entry name" value="PAP2_3"/>
    <property type="match status" value="1"/>
</dbReference>
<dbReference type="AlphaFoldDB" id="A0A6M4ISN2"/>